<dbReference type="Proteomes" id="UP000325113">
    <property type="component" value="Unassembled WGS sequence"/>
</dbReference>
<dbReference type="EMBL" id="VLTL01000050">
    <property type="protein sequence ID" value="KAA0165001.1"/>
    <property type="molecule type" value="Genomic_DNA"/>
</dbReference>
<dbReference type="AlphaFoldDB" id="A0A5A8DFE4"/>
<comment type="caution">
    <text evidence="2">The sequence shown here is derived from an EMBL/GenBank/DDBJ whole genome shotgun (WGS) entry which is preliminary data.</text>
</comment>
<dbReference type="EMBL" id="VLTM01000018">
    <property type="protein sequence ID" value="KAA0164233.1"/>
    <property type="molecule type" value="Genomic_DNA"/>
</dbReference>
<evidence type="ECO:0000313" key="7">
    <source>
        <dbReference type="Proteomes" id="UP000324907"/>
    </source>
</evidence>
<keyword evidence="6" id="KW-1185">Reference proteome</keyword>
<protein>
    <submittedName>
        <fullName evidence="2">Uncharacterized protein</fullName>
    </submittedName>
</protein>
<accession>A0A5A8DFE4</accession>
<proteinExistence type="predicted"/>
<evidence type="ECO:0000313" key="3">
    <source>
        <dbReference type="EMBL" id="KAA0165001.1"/>
    </source>
</evidence>
<sequence length="386" mass="42382">MQVAAEGRARTKDEDPYTVLTTPADECLRQGSSAASGLAWRLLQAPTAAARWKRLDVRAVRSLRFPGVFFVDVDEATAAELGARADAPLVPSLASPPSLLGPAPGMVRLWTYRLFLNTWAGKRRQLLLHPCFHRWWFSSELEAAFARDYRLFRDCVDVNAALGVPRPKTRPCLAAVRVGREQSPFSGVSAAPNSSVKRWRYRETWGQHRASGSYVTRWPGEARRPIPSGVVAAGLREKSFRKAVIQGNIPTMRDRVGRDGTEMRAAKPPYCNFDIGLRLPGESMDDFTAWLAALAEDGRGTPVGQPDSDLPDDAAGWSAFRADVLDELRTQAHAALEAQTLLDRAWEDSGMQHPALGASRDSELELLSVPLRSPLVVTVIDDDAGS</sequence>
<gene>
    <name evidence="4" type="ORF">FNF27_00137</name>
    <name evidence="3" type="ORF">FNF28_03624</name>
    <name evidence="1" type="ORF">FNF29_01266</name>
    <name evidence="2" type="ORF">FNF31_02469</name>
</gene>
<dbReference type="EMBL" id="VLTO01000001">
    <property type="protein sequence ID" value="KAA0178284.1"/>
    <property type="molecule type" value="Genomic_DNA"/>
</dbReference>
<organism evidence="2 8">
    <name type="scientific">Cafeteria roenbergensis</name>
    <name type="common">Marine flagellate</name>
    <dbReference type="NCBI Taxonomy" id="33653"/>
    <lineage>
        <taxon>Eukaryota</taxon>
        <taxon>Sar</taxon>
        <taxon>Stramenopiles</taxon>
        <taxon>Bigyra</taxon>
        <taxon>Opalozoa</taxon>
        <taxon>Bicosoecida</taxon>
        <taxon>Cafeteriaceae</taxon>
        <taxon>Cafeteria</taxon>
    </lineage>
</organism>
<evidence type="ECO:0000313" key="1">
    <source>
        <dbReference type="EMBL" id="KAA0155846.1"/>
    </source>
</evidence>
<evidence type="ECO:0000313" key="4">
    <source>
        <dbReference type="EMBL" id="KAA0178284.1"/>
    </source>
</evidence>
<evidence type="ECO:0000313" key="8">
    <source>
        <dbReference type="Proteomes" id="UP000325113"/>
    </source>
</evidence>
<dbReference type="Proteomes" id="UP000323011">
    <property type="component" value="Unassembled WGS sequence"/>
</dbReference>
<name>A0A5A8DFE4_CAFRO</name>
<evidence type="ECO:0000313" key="5">
    <source>
        <dbReference type="Proteomes" id="UP000322899"/>
    </source>
</evidence>
<dbReference type="EMBL" id="VLTN01000005">
    <property type="protein sequence ID" value="KAA0155846.1"/>
    <property type="molecule type" value="Genomic_DNA"/>
</dbReference>
<dbReference type="Proteomes" id="UP000322899">
    <property type="component" value="Unassembled WGS sequence"/>
</dbReference>
<evidence type="ECO:0000313" key="2">
    <source>
        <dbReference type="EMBL" id="KAA0164233.1"/>
    </source>
</evidence>
<dbReference type="Proteomes" id="UP000324907">
    <property type="component" value="Unassembled WGS sequence"/>
</dbReference>
<reference evidence="5 6" key="1">
    <citation type="submission" date="2019-07" db="EMBL/GenBank/DDBJ databases">
        <title>Genomes of Cafeteria roenbergensis.</title>
        <authorList>
            <person name="Fischer M.G."/>
            <person name="Hackl T."/>
            <person name="Roman M."/>
        </authorList>
    </citation>
    <scope>NUCLEOTIDE SEQUENCE [LARGE SCALE GENOMIC DNA]</scope>
    <source>
        <strain evidence="1 6">BVI</strain>
        <strain evidence="2 8">Cflag</strain>
        <strain evidence="4 5">E4-10P</strain>
        <strain evidence="3 7">RCC970-E3</strain>
    </source>
</reference>
<evidence type="ECO:0000313" key="6">
    <source>
        <dbReference type="Proteomes" id="UP000323011"/>
    </source>
</evidence>